<gene>
    <name evidence="3" type="ORF">GCM10017559_18520</name>
</gene>
<protein>
    <recommendedName>
        <fullName evidence="5">ABM domain-containing protein</fullName>
    </recommendedName>
</protein>
<evidence type="ECO:0000256" key="2">
    <source>
        <dbReference type="SAM" id="Phobius"/>
    </source>
</evidence>
<feature type="transmembrane region" description="Helical" evidence="2">
    <location>
        <begin position="36"/>
        <end position="61"/>
    </location>
</feature>
<evidence type="ECO:0000313" key="4">
    <source>
        <dbReference type="Proteomes" id="UP001499930"/>
    </source>
</evidence>
<keyword evidence="2" id="KW-0472">Membrane</keyword>
<evidence type="ECO:0000256" key="1">
    <source>
        <dbReference type="SAM" id="MobiDB-lite"/>
    </source>
</evidence>
<feature type="transmembrane region" description="Helical" evidence="2">
    <location>
        <begin position="96"/>
        <end position="115"/>
    </location>
</feature>
<organism evidence="3 4">
    <name type="scientific">Streptosporangium longisporum</name>
    <dbReference type="NCBI Taxonomy" id="46187"/>
    <lineage>
        <taxon>Bacteria</taxon>
        <taxon>Bacillati</taxon>
        <taxon>Actinomycetota</taxon>
        <taxon>Actinomycetes</taxon>
        <taxon>Streptosporangiales</taxon>
        <taxon>Streptosporangiaceae</taxon>
        <taxon>Streptosporangium</taxon>
    </lineage>
</organism>
<dbReference type="Proteomes" id="UP001499930">
    <property type="component" value="Unassembled WGS sequence"/>
</dbReference>
<dbReference type="RefSeq" id="WP_344891147.1">
    <property type="nucleotide sequence ID" value="NZ_BAAAWD010000006.1"/>
</dbReference>
<feature type="transmembrane region" description="Helical" evidence="2">
    <location>
        <begin position="141"/>
        <end position="163"/>
    </location>
</feature>
<feature type="transmembrane region" description="Helical" evidence="2">
    <location>
        <begin position="67"/>
        <end position="89"/>
    </location>
</feature>
<dbReference type="InterPro" id="IPR011008">
    <property type="entry name" value="Dimeric_a/b-barrel"/>
</dbReference>
<comment type="caution">
    <text evidence="3">The sequence shown here is derived from an EMBL/GenBank/DDBJ whole genome shotgun (WGS) entry which is preliminary data.</text>
</comment>
<feature type="compositionally biased region" description="Gly residues" evidence="1">
    <location>
        <begin position="513"/>
        <end position="528"/>
    </location>
</feature>
<evidence type="ECO:0008006" key="5">
    <source>
        <dbReference type="Google" id="ProtNLM"/>
    </source>
</evidence>
<keyword evidence="4" id="KW-1185">Reference proteome</keyword>
<feature type="region of interest" description="Disordered" evidence="1">
    <location>
        <begin position="301"/>
        <end position="531"/>
    </location>
</feature>
<keyword evidence="2" id="KW-1133">Transmembrane helix</keyword>
<evidence type="ECO:0000313" key="3">
    <source>
        <dbReference type="EMBL" id="GAA2998160.1"/>
    </source>
</evidence>
<feature type="transmembrane region" description="Helical" evidence="2">
    <location>
        <begin position="175"/>
        <end position="193"/>
    </location>
</feature>
<name>A0ABN3XV90_9ACTN</name>
<dbReference type="Gene3D" id="3.30.70.100">
    <property type="match status" value="1"/>
</dbReference>
<proteinExistence type="predicted"/>
<reference evidence="3 4" key="1">
    <citation type="journal article" date="2019" name="Int. J. Syst. Evol. Microbiol.">
        <title>The Global Catalogue of Microorganisms (GCM) 10K type strain sequencing project: providing services to taxonomists for standard genome sequencing and annotation.</title>
        <authorList>
            <consortium name="The Broad Institute Genomics Platform"/>
            <consortium name="The Broad Institute Genome Sequencing Center for Infectious Disease"/>
            <person name="Wu L."/>
            <person name="Ma J."/>
        </authorList>
    </citation>
    <scope>NUCLEOTIDE SEQUENCE [LARGE SCALE GENOMIC DNA]</scope>
    <source>
        <strain evidence="3 4">JCM 3106</strain>
    </source>
</reference>
<feature type="region of interest" description="Disordered" evidence="1">
    <location>
        <begin position="226"/>
        <end position="283"/>
    </location>
</feature>
<feature type="compositionally biased region" description="Low complexity" evidence="1">
    <location>
        <begin position="355"/>
        <end position="371"/>
    </location>
</feature>
<keyword evidence="2" id="KW-0812">Transmembrane</keyword>
<feature type="transmembrane region" description="Helical" evidence="2">
    <location>
        <begin position="6"/>
        <end position="24"/>
    </location>
</feature>
<feature type="compositionally biased region" description="Low complexity" evidence="1">
    <location>
        <begin position="383"/>
        <end position="393"/>
    </location>
</feature>
<dbReference type="EMBL" id="BAAAWD010000006">
    <property type="protein sequence ID" value="GAA2998160.1"/>
    <property type="molecule type" value="Genomic_DNA"/>
</dbReference>
<dbReference type="SUPFAM" id="SSF54909">
    <property type="entry name" value="Dimeric alpha+beta barrel"/>
    <property type="match status" value="1"/>
</dbReference>
<accession>A0ABN3XV90</accession>
<sequence>MEVLVAVIAFAGALLAAIATGALISRLRGEPKGWLIAWSITTASLSISLAVIATGHVIGFGAGTFRIYQLTGSMLAPLWLAVGVIQLLARTSRARFSSWLMGIALTVIAAVILAVDPVLQESGFAKVLPPGGRHWDLPSKYLLLAIHVIVAVVLLAGMVLAALRRRGGDDYDADNLHALLVLGPTGLALVGAVSLSVPGMITVLLLLVTAAAVWYALLRPLAPYEDDDEDEARDDWENRPPTLRPPEREPRDVQVAGRRISPEDAPRPLAAEEPPRRSGLGDLVAEYRAGEQDVDYAARMVQRPSPPDDPFGGPATGMFMAGEYGMPLPDRPPGGDPGRRGGDHGPQPPVTGQFGMPPVGPATGVPGPSTGEYDIPANEFGRHGAPGPRSSGPGRPPGQGTGEFGRPPGTGEFGMPPAPGAGGPATGEFGRPPATGEFGRPPGTGEFGRPPAPGTGEFGGAGSLRPMPAEQAFGGTPSPGAGRGGSRGYDQPGPLGHTSRIGPPSSPGAMYPGAGGPGVGGDLPGGSGRPSPSIFGMLTVFTLLDGTGERFDRLAEETVEAVRGSEPDTLIYSCHSVKSAPLQRIVYELYRDEVAYGEHQRRPHTERFVTERQSMVLATNVIELTLNAAKVIPLPTAFRP</sequence>